<name>A0AAD1XYB4_EUPCR</name>
<keyword evidence="2" id="KW-1185">Reference proteome</keyword>
<dbReference type="EMBL" id="CAMPGE010023199">
    <property type="protein sequence ID" value="CAI2381164.1"/>
    <property type="molecule type" value="Genomic_DNA"/>
</dbReference>
<dbReference type="Proteomes" id="UP001295684">
    <property type="component" value="Unassembled WGS sequence"/>
</dbReference>
<evidence type="ECO:0000313" key="2">
    <source>
        <dbReference type="Proteomes" id="UP001295684"/>
    </source>
</evidence>
<comment type="caution">
    <text evidence="1">The sequence shown here is derived from an EMBL/GenBank/DDBJ whole genome shotgun (WGS) entry which is preliminary data.</text>
</comment>
<reference evidence="1" key="1">
    <citation type="submission" date="2023-07" db="EMBL/GenBank/DDBJ databases">
        <authorList>
            <consortium name="AG Swart"/>
            <person name="Singh M."/>
            <person name="Singh A."/>
            <person name="Seah K."/>
            <person name="Emmerich C."/>
        </authorList>
    </citation>
    <scope>NUCLEOTIDE SEQUENCE</scope>
    <source>
        <strain evidence="1">DP1</strain>
    </source>
</reference>
<organism evidence="1 2">
    <name type="scientific">Euplotes crassus</name>
    <dbReference type="NCBI Taxonomy" id="5936"/>
    <lineage>
        <taxon>Eukaryota</taxon>
        <taxon>Sar</taxon>
        <taxon>Alveolata</taxon>
        <taxon>Ciliophora</taxon>
        <taxon>Intramacronucleata</taxon>
        <taxon>Spirotrichea</taxon>
        <taxon>Hypotrichia</taxon>
        <taxon>Euplotida</taxon>
        <taxon>Euplotidae</taxon>
        <taxon>Moneuplotes</taxon>
    </lineage>
</organism>
<dbReference type="AlphaFoldDB" id="A0AAD1XYB4"/>
<evidence type="ECO:0000313" key="1">
    <source>
        <dbReference type="EMBL" id="CAI2381164.1"/>
    </source>
</evidence>
<proteinExistence type="predicted"/>
<gene>
    <name evidence="1" type="ORF">ECRASSUSDP1_LOCUS22611</name>
</gene>
<accession>A0AAD1XYB4</accession>
<sequence>MYSPSQVNSSIPNRFLMLKLLKSKLIFKLVKTPSLCSLLDHIIVTIEGITKLLLTYGNIRYLCCCLWTLCCICF</sequence>
<protein>
    <submittedName>
        <fullName evidence="1">Uncharacterized protein</fullName>
    </submittedName>
</protein>